<evidence type="ECO:0000313" key="2">
    <source>
        <dbReference type="EnsemblMetazoa" id="OVOC1516.1"/>
    </source>
</evidence>
<keyword evidence="1" id="KW-1133">Transmembrane helix</keyword>
<keyword evidence="1" id="KW-0472">Membrane</keyword>
<sequence>MSLTNIVIICILQHFMMVQLLLHCSLSPVLLTVSSLSKSSVVFKIVQLLLSEQQRHQQQLYYFLNSCSN</sequence>
<feature type="transmembrane region" description="Helical" evidence="1">
    <location>
        <begin position="6"/>
        <end position="31"/>
    </location>
</feature>
<keyword evidence="1" id="KW-0812">Transmembrane</keyword>
<evidence type="ECO:0000256" key="1">
    <source>
        <dbReference type="SAM" id="Phobius"/>
    </source>
</evidence>
<dbReference type="EMBL" id="CMVM020000047">
    <property type="status" value="NOT_ANNOTATED_CDS"/>
    <property type="molecule type" value="Genomic_DNA"/>
</dbReference>
<accession>A0A8R1XW40</accession>
<name>A0A8R1XW40_ONCVO</name>
<evidence type="ECO:0000313" key="3">
    <source>
        <dbReference type="Proteomes" id="UP000024404"/>
    </source>
</evidence>
<protein>
    <submittedName>
        <fullName evidence="2">Uncharacterized protein</fullName>
    </submittedName>
</protein>
<reference evidence="2" key="2">
    <citation type="submission" date="2022-06" db="UniProtKB">
        <authorList>
            <consortium name="EnsemblMetazoa"/>
        </authorList>
    </citation>
    <scope>IDENTIFICATION</scope>
</reference>
<keyword evidence="3" id="KW-1185">Reference proteome</keyword>
<reference evidence="3" key="1">
    <citation type="submission" date="2013-10" db="EMBL/GenBank/DDBJ databases">
        <title>Genome sequencing of Onchocerca volvulus.</title>
        <authorList>
            <person name="Cotton J."/>
            <person name="Tsai J."/>
            <person name="Stanley E."/>
            <person name="Tracey A."/>
            <person name="Holroyd N."/>
            <person name="Lustigman S."/>
            <person name="Berriman M."/>
        </authorList>
    </citation>
    <scope>NUCLEOTIDE SEQUENCE</scope>
</reference>
<organism evidence="2 3">
    <name type="scientific">Onchocerca volvulus</name>
    <dbReference type="NCBI Taxonomy" id="6282"/>
    <lineage>
        <taxon>Eukaryota</taxon>
        <taxon>Metazoa</taxon>
        <taxon>Ecdysozoa</taxon>
        <taxon>Nematoda</taxon>
        <taxon>Chromadorea</taxon>
        <taxon>Rhabditida</taxon>
        <taxon>Spirurina</taxon>
        <taxon>Spiruromorpha</taxon>
        <taxon>Filarioidea</taxon>
        <taxon>Onchocercidae</taxon>
        <taxon>Onchocerca</taxon>
    </lineage>
</organism>
<dbReference type="Proteomes" id="UP000024404">
    <property type="component" value="Unassembled WGS sequence"/>
</dbReference>
<proteinExistence type="predicted"/>
<dbReference type="AlphaFoldDB" id="A0A8R1XW40"/>
<dbReference type="EnsemblMetazoa" id="OVOC1516.1">
    <property type="protein sequence ID" value="OVOC1516.1"/>
    <property type="gene ID" value="WBGene00238325"/>
</dbReference>